<dbReference type="AlphaFoldDB" id="A0ABD1Y4N8"/>
<name>A0ABD1Y4N8_9MARC</name>
<reference evidence="2 3" key="1">
    <citation type="submission" date="2024-09" db="EMBL/GenBank/DDBJ databases">
        <title>Chromosome-scale assembly of Riccia fluitans.</title>
        <authorList>
            <person name="Paukszto L."/>
            <person name="Sawicki J."/>
            <person name="Karawczyk K."/>
            <person name="Piernik-Szablinska J."/>
            <person name="Szczecinska M."/>
            <person name="Mazdziarz M."/>
        </authorList>
    </citation>
    <scope>NUCLEOTIDE SEQUENCE [LARGE SCALE GENOMIC DNA]</scope>
    <source>
        <strain evidence="2">Rf_01</strain>
        <tissue evidence="2">Aerial parts of the thallus</tissue>
    </source>
</reference>
<comment type="caution">
    <text evidence="2">The sequence shown here is derived from an EMBL/GenBank/DDBJ whole genome shotgun (WGS) entry which is preliminary data.</text>
</comment>
<evidence type="ECO:0000313" key="3">
    <source>
        <dbReference type="Proteomes" id="UP001605036"/>
    </source>
</evidence>
<gene>
    <name evidence="2" type="ORF">R1flu_001574</name>
</gene>
<organism evidence="2 3">
    <name type="scientific">Riccia fluitans</name>
    <dbReference type="NCBI Taxonomy" id="41844"/>
    <lineage>
        <taxon>Eukaryota</taxon>
        <taxon>Viridiplantae</taxon>
        <taxon>Streptophyta</taxon>
        <taxon>Embryophyta</taxon>
        <taxon>Marchantiophyta</taxon>
        <taxon>Marchantiopsida</taxon>
        <taxon>Marchantiidae</taxon>
        <taxon>Marchantiales</taxon>
        <taxon>Ricciaceae</taxon>
        <taxon>Riccia</taxon>
    </lineage>
</organism>
<keyword evidence="1" id="KW-0812">Transmembrane</keyword>
<evidence type="ECO:0000256" key="1">
    <source>
        <dbReference type="SAM" id="Phobius"/>
    </source>
</evidence>
<dbReference type="EMBL" id="JBHFFA010000006">
    <property type="protein sequence ID" value="KAL2621369.1"/>
    <property type="molecule type" value="Genomic_DNA"/>
</dbReference>
<evidence type="ECO:0000313" key="2">
    <source>
        <dbReference type="EMBL" id="KAL2621369.1"/>
    </source>
</evidence>
<keyword evidence="1" id="KW-0472">Membrane</keyword>
<sequence>MSLTGTGWSLEFVLFTSKNGSNAEVPAGSLVGSLAALGRLIVPPLFFAAAAFALMCSASATRTLREARALDLVVTSSYFQYPQLYDFTITQIHCFMARDYIKLKVDKH</sequence>
<keyword evidence="1" id="KW-1133">Transmembrane helix</keyword>
<proteinExistence type="predicted"/>
<protein>
    <submittedName>
        <fullName evidence="2">Uncharacterized protein</fullName>
    </submittedName>
</protein>
<feature type="transmembrane region" description="Helical" evidence="1">
    <location>
        <begin position="40"/>
        <end position="60"/>
    </location>
</feature>
<accession>A0ABD1Y4N8</accession>
<dbReference type="Proteomes" id="UP001605036">
    <property type="component" value="Unassembled WGS sequence"/>
</dbReference>
<keyword evidence="3" id="KW-1185">Reference proteome</keyword>